<dbReference type="KEGG" id="jag:GJA_2524"/>
<sequence length="87" mass="9741">MPDIDTRGLQGVALEVGILAVRLGRNSHVPDKHVRKTYEVWLSYATPKRHSFPYTLPAFAGNIQMLPASLSPNTCFTSHIELEDHVQ</sequence>
<dbReference type="Proteomes" id="UP000027604">
    <property type="component" value="Chromosome I"/>
</dbReference>
<dbReference type="EMBL" id="HG322949">
    <property type="protein sequence ID" value="CDG83155.1"/>
    <property type="molecule type" value="Genomic_DNA"/>
</dbReference>
<evidence type="ECO:0000313" key="2">
    <source>
        <dbReference type="Proteomes" id="UP000027604"/>
    </source>
</evidence>
<dbReference type="AlphaFoldDB" id="W0V6C7"/>
<keyword evidence="2" id="KW-1185">Reference proteome</keyword>
<accession>W0V6C7</accession>
<protein>
    <submittedName>
        <fullName evidence="1">Uncharacterized protein</fullName>
    </submittedName>
</protein>
<dbReference type="HOGENOM" id="CLU_2479157_0_0_4"/>
<proteinExistence type="predicted"/>
<reference evidence="1 2" key="1">
    <citation type="journal article" date="2015" name="Genome Announc.">
        <title>Genome Sequence of Mushroom Soft-Rot Pathogen Janthinobacterium agaricidamnosum.</title>
        <authorList>
            <person name="Graupner K."/>
            <person name="Lackner G."/>
            <person name="Hertweck C."/>
        </authorList>
    </citation>
    <scope>NUCLEOTIDE SEQUENCE [LARGE SCALE GENOMIC DNA]</scope>
    <source>
        <strain evidence="2">NBRC 102515 / DSM 9628</strain>
    </source>
</reference>
<evidence type="ECO:0000313" key="1">
    <source>
        <dbReference type="EMBL" id="CDG83155.1"/>
    </source>
</evidence>
<gene>
    <name evidence="1" type="ORF">GJA_2524</name>
</gene>
<organism evidence="1 2">
    <name type="scientific">Janthinobacterium agaricidamnosum NBRC 102515 = DSM 9628</name>
    <dbReference type="NCBI Taxonomy" id="1349767"/>
    <lineage>
        <taxon>Bacteria</taxon>
        <taxon>Pseudomonadati</taxon>
        <taxon>Pseudomonadota</taxon>
        <taxon>Betaproteobacteria</taxon>
        <taxon>Burkholderiales</taxon>
        <taxon>Oxalobacteraceae</taxon>
        <taxon>Janthinobacterium</taxon>
    </lineage>
</organism>
<name>W0V6C7_9BURK</name>